<sequence>MLSWRCDKMILLIITDVMINYVTISLLIVASTSHDNANENDNSPFHGLATLVANRFSDGGIII</sequence>
<keyword evidence="3" id="KW-1185">Reference proteome</keyword>
<protein>
    <submittedName>
        <fullName evidence="2">Uncharacterized protein</fullName>
    </submittedName>
</protein>
<accession>A0A3G8F0J6</accession>
<evidence type="ECO:0000256" key="1">
    <source>
        <dbReference type="SAM" id="Phobius"/>
    </source>
</evidence>
<reference evidence="3" key="1">
    <citation type="submission" date="2018-10" db="EMBL/GenBank/DDBJ databases">
        <title>Complete genome sequence of Proteus mirabilis phage Mydo.</title>
        <authorList>
            <person name="Jones B.T."/>
            <person name="Lessor L."/>
            <person name="Newkirk H.N."/>
            <person name="O'Leary C.J."/>
            <person name="Liu M."/>
        </authorList>
    </citation>
    <scope>NUCLEOTIDE SEQUENCE [LARGE SCALE GENOMIC DNA]</scope>
</reference>
<dbReference type="EMBL" id="MK024806">
    <property type="protein sequence ID" value="AZF87654.1"/>
    <property type="molecule type" value="Genomic_DNA"/>
</dbReference>
<proteinExistence type="predicted"/>
<organism evidence="2 3">
    <name type="scientific">Proteus phage Mydo</name>
    <dbReference type="NCBI Taxonomy" id="2483610"/>
    <lineage>
        <taxon>Viruses</taxon>
        <taxon>Duplodnaviria</taxon>
        <taxon>Heunggongvirae</taxon>
        <taxon>Uroviricota</taxon>
        <taxon>Caudoviricetes</taxon>
        <taxon>Vequintavirinae</taxon>
        <taxon>Mydovirus</taxon>
        <taxon>Mydovirus mydo</taxon>
    </lineage>
</organism>
<evidence type="ECO:0000313" key="2">
    <source>
        <dbReference type="EMBL" id="AZF87654.1"/>
    </source>
</evidence>
<dbReference type="Proteomes" id="UP000277463">
    <property type="component" value="Segment"/>
</dbReference>
<keyword evidence="1" id="KW-1133">Transmembrane helix</keyword>
<name>A0A3G8F0J6_9CAUD</name>
<evidence type="ECO:0000313" key="3">
    <source>
        <dbReference type="Proteomes" id="UP000277463"/>
    </source>
</evidence>
<feature type="transmembrane region" description="Helical" evidence="1">
    <location>
        <begin position="9"/>
        <end position="30"/>
    </location>
</feature>
<gene>
    <name evidence="2" type="ORF">CPT_Mydo_079</name>
</gene>
<keyword evidence="1" id="KW-0472">Membrane</keyword>
<keyword evidence="1" id="KW-0812">Transmembrane</keyword>